<feature type="domain" description="Porphobilinogen deaminase N-terminal" evidence="6">
    <location>
        <begin position="8"/>
        <end position="161"/>
    </location>
</feature>
<dbReference type="STRING" id="1873524.HSR6_0060"/>
<dbReference type="SUPFAM" id="SSF53850">
    <property type="entry name" value="Periplasmic binding protein-like II"/>
    <property type="match status" value="2"/>
</dbReference>
<dbReference type="EC" id="2.5.1.61" evidence="5"/>
<protein>
    <recommendedName>
        <fullName evidence="5">Hydroxymethylbilane synthase</fullName>
        <ecNumber evidence="5">2.5.1.61</ecNumber>
    </recommendedName>
</protein>
<evidence type="ECO:0000256" key="3">
    <source>
        <dbReference type="ARBA" id="ARBA00022679"/>
    </source>
</evidence>
<dbReference type="PIRSF" id="PIRSF001438">
    <property type="entry name" value="4pyrrol_synth_OHMeBilane_synth"/>
    <property type="match status" value="1"/>
</dbReference>
<keyword evidence="3 8" id="KW-0808">Transferase</keyword>
<evidence type="ECO:0000256" key="5">
    <source>
        <dbReference type="NCBIfam" id="TIGR00212"/>
    </source>
</evidence>
<dbReference type="PANTHER" id="PTHR11557">
    <property type="entry name" value="PORPHOBILINOGEN DEAMINASE"/>
    <property type="match status" value="1"/>
</dbReference>
<dbReference type="EMBL" id="CP016070">
    <property type="protein sequence ID" value="AOW79270.1"/>
    <property type="molecule type" value="Genomic_DNA"/>
</dbReference>
<dbReference type="Pfam" id="PF01379">
    <property type="entry name" value="Porphobil_deam"/>
    <property type="match status" value="2"/>
</dbReference>
<dbReference type="Proteomes" id="UP000185608">
    <property type="component" value="Chromosome"/>
</dbReference>
<dbReference type="Gene3D" id="3.30.160.40">
    <property type="entry name" value="Porphobilinogen deaminase, C-terminal domain"/>
    <property type="match status" value="1"/>
</dbReference>
<dbReference type="NCBIfam" id="TIGR00212">
    <property type="entry name" value="hemC"/>
    <property type="match status" value="1"/>
</dbReference>
<dbReference type="InterPro" id="IPR022418">
    <property type="entry name" value="Porphobilinogen_deaminase_C"/>
</dbReference>
<keyword evidence="4" id="KW-0627">Porphyrin biosynthesis</keyword>
<evidence type="ECO:0000256" key="4">
    <source>
        <dbReference type="ARBA" id="ARBA00023244"/>
    </source>
</evidence>
<dbReference type="GO" id="GO:0004418">
    <property type="term" value="F:hydroxymethylbilane synthase activity"/>
    <property type="evidence" value="ECO:0007669"/>
    <property type="project" value="UniProtKB-UniRule"/>
</dbReference>
<evidence type="ECO:0000256" key="1">
    <source>
        <dbReference type="ARBA" id="ARBA00001916"/>
    </source>
</evidence>
<dbReference type="GO" id="GO:0005737">
    <property type="term" value="C:cytoplasm"/>
    <property type="evidence" value="ECO:0007669"/>
    <property type="project" value="UniProtKB-UniRule"/>
</dbReference>
<dbReference type="SUPFAM" id="SSF54782">
    <property type="entry name" value="Porphobilinogen deaminase (hydroxymethylbilane synthase), C-terminal domain"/>
    <property type="match status" value="1"/>
</dbReference>
<dbReference type="GO" id="GO:0006783">
    <property type="term" value="P:heme biosynthetic process"/>
    <property type="evidence" value="ECO:0007669"/>
    <property type="project" value="TreeGrafter"/>
</dbReference>
<feature type="domain" description="Porphobilinogen deaminase C-terminal" evidence="7">
    <location>
        <begin position="275"/>
        <end position="322"/>
    </location>
</feature>
<accession>A0A1D8S1N7</accession>
<evidence type="ECO:0000313" key="8">
    <source>
        <dbReference type="EMBL" id="AOW79270.1"/>
    </source>
</evidence>
<dbReference type="PROSITE" id="PS00533">
    <property type="entry name" value="PORPHOBILINOGEN_DEAM"/>
    <property type="match status" value="1"/>
</dbReference>
<comment type="similarity">
    <text evidence="2">Belongs to the HMBS family.</text>
</comment>
<gene>
    <name evidence="8" type="ORF">HTSR_0060</name>
</gene>
<dbReference type="KEGG" id="halh:HTSR_0060"/>
<dbReference type="InterPro" id="IPR022419">
    <property type="entry name" value="Porphobilin_deaminase_cofac_BS"/>
</dbReference>
<proteinExistence type="inferred from homology"/>
<dbReference type="Pfam" id="PF03900">
    <property type="entry name" value="Porphobil_deamC"/>
    <property type="match status" value="1"/>
</dbReference>
<name>A0A1D8S1N7_9EURY</name>
<organism evidence="8 9">
    <name type="scientific">Halodesulfurarchaeum formicicum</name>
    <dbReference type="NCBI Taxonomy" id="1873524"/>
    <lineage>
        <taxon>Archaea</taxon>
        <taxon>Methanobacteriati</taxon>
        <taxon>Methanobacteriota</taxon>
        <taxon>Stenosarchaea group</taxon>
        <taxon>Halobacteria</taxon>
        <taxon>Halobacteriales</taxon>
        <taxon>Halobacteriaceae</taxon>
        <taxon>Halodesulfurarchaeum</taxon>
    </lineage>
</organism>
<dbReference type="InterPro" id="IPR022417">
    <property type="entry name" value="Porphobilin_deaminase_N"/>
</dbReference>
<dbReference type="InterPro" id="IPR000860">
    <property type="entry name" value="HemC"/>
</dbReference>
<sequence length="356" mass="37881">MSTQGPLELATRGSDLALRQASQVQSWLADHRIETELHEVETRGDRIEDALIQDLGKTGAFVRELDRLIVEETVDGAVHSMKDVPTDEPDEITIAAVPGRGPVGDVLVTPDGDTLDGLPTGATVGTSSLRRGAQLQARRPDLEIEPLRGNVDTRLEKVLAPTLQAEHEARLAAEEDEDVSAPDEMSVEEWFDSLAEIERAALGREVEVEYDGIVLAKAGLSRSGLLEAVHTHDLPVESHVPAAGQGALAVAAKDGSAAAEAIHEALDHAPARIATTVERIVMEELGAGCVAPLGIHATLQGDVVRTAVQVLSRDGSETVAETRALEVNRYAGAAREFAADLADRGADTLIQEAKRE</sequence>
<evidence type="ECO:0000256" key="2">
    <source>
        <dbReference type="ARBA" id="ARBA00005638"/>
    </source>
</evidence>
<dbReference type="GeneID" id="29828080"/>
<dbReference type="PATRIC" id="fig|1855411.3.peg.60"/>
<dbReference type="RefSeq" id="WP_070364053.1">
    <property type="nucleotide sequence ID" value="NZ_CP016070.1"/>
</dbReference>
<evidence type="ECO:0000259" key="6">
    <source>
        <dbReference type="Pfam" id="PF01379"/>
    </source>
</evidence>
<evidence type="ECO:0000259" key="7">
    <source>
        <dbReference type="Pfam" id="PF03900"/>
    </source>
</evidence>
<dbReference type="Gene3D" id="3.40.190.10">
    <property type="entry name" value="Periplasmic binding protein-like II"/>
    <property type="match status" value="3"/>
</dbReference>
<dbReference type="InterPro" id="IPR036803">
    <property type="entry name" value="Porphobilinogen_deaminase_C_sf"/>
</dbReference>
<dbReference type="PANTHER" id="PTHR11557:SF0">
    <property type="entry name" value="PORPHOBILINOGEN DEAMINASE"/>
    <property type="match status" value="1"/>
</dbReference>
<feature type="domain" description="Porphobilinogen deaminase N-terminal" evidence="6">
    <location>
        <begin position="208"/>
        <end position="257"/>
    </location>
</feature>
<dbReference type="PRINTS" id="PR00151">
    <property type="entry name" value="PORPHBDMNASE"/>
</dbReference>
<comment type="cofactor">
    <cofactor evidence="1">
        <name>dipyrromethane</name>
        <dbReference type="ChEBI" id="CHEBI:60342"/>
    </cofactor>
</comment>
<reference evidence="8 9" key="1">
    <citation type="submission" date="2016-06" db="EMBL/GenBank/DDBJ databases">
        <title>Discovery of anaerobic lithoheterotrophic haloarchaeon capable of sulfur respiration by hydrogen and formate.</title>
        <authorList>
            <person name="Sorokin D.Y."/>
            <person name="Kublanov I.V."/>
            <person name="Roman P."/>
            <person name="Sinninghe Damste J.S."/>
            <person name="Golyshin P.N."/>
            <person name="Rojo D."/>
            <person name="Ciordia S."/>
            <person name="Mena Md.C."/>
            <person name="Ferrer M."/>
            <person name="Smedile F."/>
            <person name="Messina E."/>
            <person name="La Cono V."/>
            <person name="Yakimov M.M."/>
        </authorList>
    </citation>
    <scope>NUCLEOTIDE SEQUENCE [LARGE SCALE GENOMIC DNA]</scope>
    <source>
        <strain evidence="8 9">HTSR1</strain>
    </source>
</reference>
<dbReference type="AlphaFoldDB" id="A0A1D8S1N7"/>
<evidence type="ECO:0000313" key="9">
    <source>
        <dbReference type="Proteomes" id="UP000185608"/>
    </source>
</evidence>